<dbReference type="AlphaFoldDB" id="A0AAV4VBF8"/>
<dbReference type="Proteomes" id="UP001054945">
    <property type="component" value="Unassembled WGS sequence"/>
</dbReference>
<organism evidence="1 2">
    <name type="scientific">Caerostris extrusa</name>
    <name type="common">Bark spider</name>
    <name type="synonym">Caerostris bankana</name>
    <dbReference type="NCBI Taxonomy" id="172846"/>
    <lineage>
        <taxon>Eukaryota</taxon>
        <taxon>Metazoa</taxon>
        <taxon>Ecdysozoa</taxon>
        <taxon>Arthropoda</taxon>
        <taxon>Chelicerata</taxon>
        <taxon>Arachnida</taxon>
        <taxon>Araneae</taxon>
        <taxon>Araneomorphae</taxon>
        <taxon>Entelegynae</taxon>
        <taxon>Araneoidea</taxon>
        <taxon>Araneidae</taxon>
        <taxon>Caerostris</taxon>
    </lineage>
</organism>
<reference evidence="1 2" key="1">
    <citation type="submission" date="2021-06" db="EMBL/GenBank/DDBJ databases">
        <title>Caerostris extrusa draft genome.</title>
        <authorList>
            <person name="Kono N."/>
            <person name="Arakawa K."/>
        </authorList>
    </citation>
    <scope>NUCLEOTIDE SEQUENCE [LARGE SCALE GENOMIC DNA]</scope>
</reference>
<comment type="caution">
    <text evidence="1">The sequence shown here is derived from an EMBL/GenBank/DDBJ whole genome shotgun (WGS) entry which is preliminary data.</text>
</comment>
<sequence>MPIYRPQQQSRARCPPHPERRCRRFFTGHSMAAQLFHYDNFAERPFAQAGHVPIVNKAYRRGEGGLSEDAD</sequence>
<evidence type="ECO:0000313" key="2">
    <source>
        <dbReference type="Proteomes" id="UP001054945"/>
    </source>
</evidence>
<evidence type="ECO:0000313" key="1">
    <source>
        <dbReference type="EMBL" id="GIY67378.1"/>
    </source>
</evidence>
<protein>
    <submittedName>
        <fullName evidence="1">Uncharacterized protein</fullName>
    </submittedName>
</protein>
<keyword evidence="2" id="KW-1185">Reference proteome</keyword>
<dbReference type="EMBL" id="BPLR01014232">
    <property type="protein sequence ID" value="GIY67378.1"/>
    <property type="molecule type" value="Genomic_DNA"/>
</dbReference>
<gene>
    <name evidence="1" type="ORF">CEXT_172841</name>
</gene>
<proteinExistence type="predicted"/>
<accession>A0AAV4VBF8</accession>
<name>A0AAV4VBF8_CAEEX</name>